<evidence type="ECO:0000256" key="9">
    <source>
        <dbReference type="ARBA" id="ARBA00056975"/>
    </source>
</evidence>
<dbReference type="SMART" id="SM00054">
    <property type="entry name" value="EFh"/>
    <property type="match status" value="5"/>
</dbReference>
<feature type="signal peptide" evidence="13">
    <location>
        <begin position="1"/>
        <end position="16"/>
    </location>
</feature>
<evidence type="ECO:0000256" key="7">
    <source>
        <dbReference type="ARBA" id="ARBA00023180"/>
    </source>
</evidence>
<comment type="subunit">
    <text evidence="10">Interacts with PCSK6 (immature form including the propeptide); probably involved in the maturation and the secretion of PCSK6.</text>
</comment>
<keyword evidence="2" id="KW-0479">Metal-binding</keyword>
<feature type="domain" description="EF-hand" evidence="14">
    <location>
        <begin position="275"/>
        <end position="310"/>
    </location>
</feature>
<evidence type="ECO:0000259" key="14">
    <source>
        <dbReference type="PROSITE" id="PS50222"/>
    </source>
</evidence>
<sequence length="329" mass="37791">MELLLFVCVILSSAICGPTTERHVHKHGFKEREEDGAFSPRDHTHYEGGEHHPEFDHEAILGSTKEAEEFDQLPPEEARKRLGNLLVKMDKNQDGTISRPELKQWILRSFRSLSEEEARERLGDTDVDHDGFVTWEEYVSEAYGIDDSHELDTFIKDPYSHEDQGLLNNDRELFKTADLDKDGKLNAVEYVAFSHPEEVPHMLEVILRQTLKDKDLDGDGFINFMEYLGNKAKDKDRAWLLNEKEHFDLKLDSNKDGLLGPLEILSWRVPSNEEIAEDEVDHLFASSDDDHDDTLSFGEVLDHHDVFVGSEATDYGEHLKKPSHLVDEL</sequence>
<keyword evidence="16" id="KW-1185">Reference proteome</keyword>
<comment type="function">
    <text evidence="9">Probable molecular chaperone assisting protein biosynthesis and transport in the endoplasmic reticulum. Required for the proper biosynthesis and transport of pulmonary surfactant-associated protein A/SP-A, pulmonary surfactant-associated protein D/SP-D and the lipid transporter ABCA3. By regulating both the proper expression and the degradation through the endoplasmic reticulum-associated protein degradation pathway of these proteins plays a crucial role in pulmonary surfactant homeostasis. Has an anti-fibrotic activity by negatively regulating the secretion of type I and type III collagens. This calcium-binding protein also transiently associates with immature PCSK6 and regulates its secretion.</text>
</comment>
<feature type="region of interest" description="Disordered" evidence="12">
    <location>
        <begin position="22"/>
        <end position="53"/>
    </location>
</feature>
<dbReference type="GO" id="GO:0005788">
    <property type="term" value="C:endoplasmic reticulum lumen"/>
    <property type="evidence" value="ECO:0007669"/>
    <property type="project" value="UniProtKB-SubCell"/>
</dbReference>
<evidence type="ECO:0000256" key="10">
    <source>
        <dbReference type="ARBA" id="ARBA00063143"/>
    </source>
</evidence>
<keyword evidence="7" id="KW-0325">Glycoprotein</keyword>
<dbReference type="GO" id="GO:0005509">
    <property type="term" value="F:calcium ion binding"/>
    <property type="evidence" value="ECO:0007669"/>
    <property type="project" value="InterPro"/>
</dbReference>
<reference evidence="15" key="1">
    <citation type="submission" date="2023-07" db="EMBL/GenBank/DDBJ databases">
        <title>Chromosome-level genome assembly of Artemia franciscana.</title>
        <authorList>
            <person name="Jo E."/>
        </authorList>
    </citation>
    <scope>NUCLEOTIDE SEQUENCE</scope>
    <source>
        <tissue evidence="15">Whole body</tissue>
    </source>
</reference>
<evidence type="ECO:0000256" key="8">
    <source>
        <dbReference type="ARBA" id="ARBA00023186"/>
    </source>
</evidence>
<dbReference type="GO" id="GO:0015031">
    <property type="term" value="P:protein transport"/>
    <property type="evidence" value="ECO:0007669"/>
    <property type="project" value="UniProtKB-ARBA"/>
</dbReference>
<feature type="domain" description="EF-hand" evidence="14">
    <location>
        <begin position="113"/>
        <end position="148"/>
    </location>
</feature>
<dbReference type="EMBL" id="JAVRJZ010000004">
    <property type="protein sequence ID" value="KAK2723951.1"/>
    <property type="molecule type" value="Genomic_DNA"/>
</dbReference>
<evidence type="ECO:0000256" key="13">
    <source>
        <dbReference type="SAM" id="SignalP"/>
    </source>
</evidence>
<keyword evidence="5" id="KW-0256">Endoplasmic reticulum</keyword>
<dbReference type="PROSITE" id="PS00018">
    <property type="entry name" value="EF_HAND_1"/>
    <property type="match status" value="6"/>
</dbReference>
<accession>A0AA88ICA6</accession>
<name>A0AA88ICA6_ARTSF</name>
<evidence type="ECO:0000256" key="12">
    <source>
        <dbReference type="SAM" id="MobiDB-lite"/>
    </source>
</evidence>
<dbReference type="CDD" id="cd16227">
    <property type="entry name" value="EFh_CREC_RCN2_like"/>
    <property type="match status" value="1"/>
</dbReference>
<comment type="caution">
    <text evidence="15">The sequence shown here is derived from an EMBL/GenBank/DDBJ whole genome shotgun (WGS) entry which is preliminary data.</text>
</comment>
<dbReference type="SUPFAM" id="SSF47473">
    <property type="entry name" value="EF-hand"/>
    <property type="match status" value="2"/>
</dbReference>
<dbReference type="PROSITE" id="PS50222">
    <property type="entry name" value="EF_HAND_2"/>
    <property type="match status" value="3"/>
</dbReference>
<dbReference type="Pfam" id="PF13499">
    <property type="entry name" value="EF-hand_7"/>
    <property type="match status" value="1"/>
</dbReference>
<evidence type="ECO:0000256" key="2">
    <source>
        <dbReference type="ARBA" id="ARBA00022723"/>
    </source>
</evidence>
<keyword evidence="3 13" id="KW-0732">Signal</keyword>
<dbReference type="InterPro" id="IPR018247">
    <property type="entry name" value="EF_Hand_1_Ca_BS"/>
</dbReference>
<dbReference type="PANTHER" id="PTHR10827">
    <property type="entry name" value="RETICULOCALBIN"/>
    <property type="match status" value="1"/>
</dbReference>
<feature type="compositionally biased region" description="Basic and acidic residues" evidence="12">
    <location>
        <begin position="30"/>
        <end position="53"/>
    </location>
</feature>
<feature type="domain" description="EF-hand" evidence="14">
    <location>
        <begin position="77"/>
        <end position="112"/>
    </location>
</feature>
<evidence type="ECO:0000256" key="11">
    <source>
        <dbReference type="ARBA" id="ARBA00072696"/>
    </source>
</evidence>
<evidence type="ECO:0000256" key="1">
    <source>
        <dbReference type="ARBA" id="ARBA00004319"/>
    </source>
</evidence>
<proteinExistence type="predicted"/>
<organism evidence="15 16">
    <name type="scientific">Artemia franciscana</name>
    <name type="common">Brine shrimp</name>
    <name type="synonym">Artemia sanfranciscana</name>
    <dbReference type="NCBI Taxonomy" id="6661"/>
    <lineage>
        <taxon>Eukaryota</taxon>
        <taxon>Metazoa</taxon>
        <taxon>Ecdysozoa</taxon>
        <taxon>Arthropoda</taxon>
        <taxon>Crustacea</taxon>
        <taxon>Branchiopoda</taxon>
        <taxon>Anostraca</taxon>
        <taxon>Artemiidae</taxon>
        <taxon>Artemia</taxon>
    </lineage>
</organism>
<evidence type="ECO:0000256" key="4">
    <source>
        <dbReference type="ARBA" id="ARBA00022737"/>
    </source>
</evidence>
<dbReference type="FunFam" id="1.10.238.10:FF:000104">
    <property type="entry name" value="calumenin isoform X1"/>
    <property type="match status" value="1"/>
</dbReference>
<evidence type="ECO:0000313" key="15">
    <source>
        <dbReference type="EMBL" id="KAK2723951.1"/>
    </source>
</evidence>
<keyword evidence="8" id="KW-0143">Chaperone</keyword>
<feature type="chain" id="PRO_5041716864" description="Reticulocalbin-3" evidence="13">
    <location>
        <begin position="17"/>
        <end position="329"/>
    </location>
</feature>
<evidence type="ECO:0000256" key="5">
    <source>
        <dbReference type="ARBA" id="ARBA00022824"/>
    </source>
</evidence>
<evidence type="ECO:0000256" key="6">
    <source>
        <dbReference type="ARBA" id="ARBA00022837"/>
    </source>
</evidence>
<dbReference type="PANTHER" id="PTHR10827:SF95">
    <property type="entry name" value="LD34388P"/>
    <property type="match status" value="1"/>
</dbReference>
<dbReference type="InterPro" id="IPR011992">
    <property type="entry name" value="EF-hand-dom_pair"/>
</dbReference>
<gene>
    <name evidence="15" type="ORF">QYM36_002332</name>
</gene>
<dbReference type="AlphaFoldDB" id="A0AA88ICA6"/>
<dbReference type="Proteomes" id="UP001187531">
    <property type="component" value="Unassembled WGS sequence"/>
</dbReference>
<evidence type="ECO:0000256" key="3">
    <source>
        <dbReference type="ARBA" id="ARBA00022729"/>
    </source>
</evidence>
<comment type="subcellular location">
    <subcellularLocation>
        <location evidence="1">Endoplasmic reticulum lumen</location>
    </subcellularLocation>
</comment>
<evidence type="ECO:0000313" key="16">
    <source>
        <dbReference type="Proteomes" id="UP001187531"/>
    </source>
</evidence>
<dbReference type="Gene3D" id="1.10.238.10">
    <property type="entry name" value="EF-hand"/>
    <property type="match status" value="3"/>
</dbReference>
<protein>
    <recommendedName>
        <fullName evidence="11">Reticulocalbin-3</fullName>
    </recommendedName>
</protein>
<dbReference type="InterPro" id="IPR002048">
    <property type="entry name" value="EF_hand_dom"/>
</dbReference>
<keyword evidence="4" id="KW-0677">Repeat</keyword>
<keyword evidence="6" id="KW-0106">Calcium</keyword>
<dbReference type="Pfam" id="PF13202">
    <property type="entry name" value="EF-hand_5"/>
    <property type="match status" value="2"/>
</dbReference>